<evidence type="ECO:0000313" key="2">
    <source>
        <dbReference type="Proteomes" id="UP000000600"/>
    </source>
</evidence>
<dbReference type="KEGG" id="ptm:GSPATT00007807001"/>
<dbReference type="GeneID" id="5023854"/>
<dbReference type="InParanoid" id="A0CIQ5"/>
<accession>A0CIQ5</accession>
<dbReference type="RefSeq" id="XP_001438069.1">
    <property type="nucleotide sequence ID" value="XM_001438032.1"/>
</dbReference>
<gene>
    <name evidence="1" type="ORF">GSPATT00007807001</name>
</gene>
<reference evidence="1 2" key="1">
    <citation type="journal article" date="2006" name="Nature">
        <title>Global trends of whole-genome duplications revealed by the ciliate Paramecium tetraurelia.</title>
        <authorList>
            <consortium name="Genoscope"/>
            <person name="Aury J.-M."/>
            <person name="Jaillon O."/>
            <person name="Duret L."/>
            <person name="Noel B."/>
            <person name="Jubin C."/>
            <person name="Porcel B.M."/>
            <person name="Segurens B."/>
            <person name="Daubin V."/>
            <person name="Anthouard V."/>
            <person name="Aiach N."/>
            <person name="Arnaiz O."/>
            <person name="Billaut A."/>
            <person name="Beisson J."/>
            <person name="Blanc I."/>
            <person name="Bouhouche K."/>
            <person name="Camara F."/>
            <person name="Duharcourt S."/>
            <person name="Guigo R."/>
            <person name="Gogendeau D."/>
            <person name="Katinka M."/>
            <person name="Keller A.-M."/>
            <person name="Kissmehl R."/>
            <person name="Klotz C."/>
            <person name="Koll F."/>
            <person name="Le Moue A."/>
            <person name="Lepere C."/>
            <person name="Malinsky S."/>
            <person name="Nowacki M."/>
            <person name="Nowak J.K."/>
            <person name="Plattner H."/>
            <person name="Poulain J."/>
            <person name="Ruiz F."/>
            <person name="Serrano V."/>
            <person name="Zagulski M."/>
            <person name="Dessen P."/>
            <person name="Betermier M."/>
            <person name="Weissenbach J."/>
            <person name="Scarpelli C."/>
            <person name="Schachter V."/>
            <person name="Sperling L."/>
            <person name="Meyer E."/>
            <person name="Cohen J."/>
            <person name="Wincker P."/>
        </authorList>
    </citation>
    <scope>NUCLEOTIDE SEQUENCE [LARGE SCALE GENOMIC DNA]</scope>
    <source>
        <strain evidence="1 2">Stock d4-2</strain>
    </source>
</reference>
<dbReference type="HOGENOM" id="CLU_1762323_0_0_1"/>
<protein>
    <submittedName>
        <fullName evidence="1">Uncharacterized protein</fullName>
    </submittedName>
</protein>
<keyword evidence="2" id="KW-1185">Reference proteome</keyword>
<dbReference type="EMBL" id="CT868085">
    <property type="protein sequence ID" value="CAK70672.1"/>
    <property type="molecule type" value="Genomic_DNA"/>
</dbReference>
<organism evidence="1 2">
    <name type="scientific">Paramecium tetraurelia</name>
    <dbReference type="NCBI Taxonomy" id="5888"/>
    <lineage>
        <taxon>Eukaryota</taxon>
        <taxon>Sar</taxon>
        <taxon>Alveolata</taxon>
        <taxon>Ciliophora</taxon>
        <taxon>Intramacronucleata</taxon>
        <taxon>Oligohymenophorea</taxon>
        <taxon>Peniculida</taxon>
        <taxon>Parameciidae</taxon>
        <taxon>Paramecium</taxon>
    </lineage>
</organism>
<dbReference type="AlphaFoldDB" id="A0CIQ5"/>
<sequence length="148" mass="17164">MLFLIIQTQNSSFTLKSVSTYFESLTKLKLSFLISDYLTDNHIKQIKNDIHLKLLLKSSIFLDLMKLYAPIIDNILKNELSCSTKKQEFLKSTNTSRNTKLVRICQFLHVVLLNKSSLRDQKMKLKLLETSNKKLISSHLSNKLFSPK</sequence>
<dbReference type="Proteomes" id="UP000000600">
    <property type="component" value="Unassembled WGS sequence"/>
</dbReference>
<name>A0CIQ5_PARTE</name>
<evidence type="ECO:0000313" key="1">
    <source>
        <dbReference type="EMBL" id="CAK70672.1"/>
    </source>
</evidence>
<proteinExistence type="predicted"/>